<keyword evidence="6" id="KW-0326">Glycosidase</keyword>
<organism evidence="9 10">
    <name type="scientific">Zhenhengia yiwuensis</name>
    <dbReference type="NCBI Taxonomy" id="2763666"/>
    <lineage>
        <taxon>Bacteria</taxon>
        <taxon>Bacillati</taxon>
        <taxon>Bacillota</taxon>
        <taxon>Clostridia</taxon>
        <taxon>Lachnospirales</taxon>
        <taxon>Lachnospiraceae</taxon>
        <taxon>Zhenhengia</taxon>
    </lineage>
</organism>
<dbReference type="SUPFAM" id="SSF51445">
    <property type="entry name" value="(Trans)glycosidases"/>
    <property type="match status" value="1"/>
</dbReference>
<comment type="caution">
    <text evidence="9">The sequence shown here is derived from an EMBL/GenBank/DDBJ whole genome shotgun (WGS) entry which is preliminary data.</text>
</comment>
<dbReference type="InterPro" id="IPR016286">
    <property type="entry name" value="FUC_metazoa-typ"/>
</dbReference>
<dbReference type="RefSeq" id="WP_249331223.1">
    <property type="nucleotide sequence ID" value="NZ_JACRSY010000002.1"/>
</dbReference>
<dbReference type="InterPro" id="IPR017853">
    <property type="entry name" value="GH"/>
</dbReference>
<dbReference type="PANTHER" id="PTHR10030">
    <property type="entry name" value="ALPHA-L-FUCOSIDASE"/>
    <property type="match status" value="1"/>
</dbReference>
<dbReference type="PIRSF" id="PIRSF001092">
    <property type="entry name" value="Alpha-L-fucosidase"/>
    <property type="match status" value="1"/>
</dbReference>
<dbReference type="SMART" id="SM00812">
    <property type="entry name" value="Alpha_L_fucos"/>
    <property type="match status" value="1"/>
</dbReference>
<evidence type="ECO:0000256" key="7">
    <source>
        <dbReference type="PIRSR" id="PIRSR001092-1"/>
    </source>
</evidence>
<accession>A0A926EGP2</accession>
<dbReference type="Gene3D" id="3.20.20.80">
    <property type="entry name" value="Glycosidases"/>
    <property type="match status" value="1"/>
</dbReference>
<dbReference type="GO" id="GO:0006004">
    <property type="term" value="P:fucose metabolic process"/>
    <property type="evidence" value="ECO:0007669"/>
    <property type="project" value="InterPro"/>
</dbReference>
<dbReference type="AlphaFoldDB" id="A0A926EGP2"/>
<dbReference type="InterPro" id="IPR057739">
    <property type="entry name" value="Glyco_hydro_29_N"/>
</dbReference>
<protein>
    <recommendedName>
        <fullName evidence="3">alpha-L-fucosidase</fullName>
        <ecNumber evidence="3">3.2.1.51</ecNumber>
    </recommendedName>
</protein>
<evidence type="ECO:0000256" key="3">
    <source>
        <dbReference type="ARBA" id="ARBA00012662"/>
    </source>
</evidence>
<sequence>MAVPMPIKRIADFENLGFGMFVHWGLYSQVGKGEWYQALHSVPKAQYEELVKTFQVAPHYAENMVKVAKEAGMKYIVLTTRHHDGFSLFDTKGLSTYDAPHAIGRDLIREYVEACNKYEIIPFFYHTTLDWHEASFNEDFKTYLKYLRDSVEILCSEYGKIGGLWFDGNWSKPHEDWEEDALYAVIRKHQPDAIIVNNTGLSHRGEKGNIEIDSVTFEQGRPSRMNQDGATKYVASEMCQTLNDHWGIGNNDFNYKSLPEIIETLCYSRRMGANYLLNVGLEADGTVPGIQAAMLKEVGKWIKLEGEAIYTGRPCDDLSGEGSDFMLRMDDHTLYAFIHHLKVTGDSNVVVGGSGSGMKNFIGLDRAIESIEWVDNKEPLRVIQDTDTKLMSFYATGFPYGTNTVVRVAKIKLK</sequence>
<reference evidence="9" key="1">
    <citation type="submission" date="2020-08" db="EMBL/GenBank/DDBJ databases">
        <title>Genome public.</title>
        <authorList>
            <person name="Liu C."/>
            <person name="Sun Q."/>
        </authorList>
    </citation>
    <scope>NUCLEOTIDE SEQUENCE</scope>
    <source>
        <strain evidence="9">NSJ-12</strain>
    </source>
</reference>
<dbReference type="EMBL" id="JACRSY010000002">
    <property type="protein sequence ID" value="MBC8578157.1"/>
    <property type="molecule type" value="Genomic_DNA"/>
</dbReference>
<gene>
    <name evidence="9" type="ORF">H8718_01200</name>
</gene>
<evidence type="ECO:0000256" key="6">
    <source>
        <dbReference type="ARBA" id="ARBA00023295"/>
    </source>
</evidence>
<keyword evidence="5" id="KW-0378">Hydrolase</keyword>
<feature type="domain" description="Glycoside hydrolase family 29 N-terminal" evidence="8">
    <location>
        <begin position="13"/>
        <end position="307"/>
    </location>
</feature>
<comment type="similarity">
    <text evidence="2">Belongs to the glycosyl hydrolase 29 family.</text>
</comment>
<name>A0A926EGP2_9FIRM</name>
<evidence type="ECO:0000256" key="4">
    <source>
        <dbReference type="ARBA" id="ARBA00022729"/>
    </source>
</evidence>
<evidence type="ECO:0000256" key="1">
    <source>
        <dbReference type="ARBA" id="ARBA00004071"/>
    </source>
</evidence>
<evidence type="ECO:0000259" key="8">
    <source>
        <dbReference type="Pfam" id="PF01120"/>
    </source>
</evidence>
<keyword evidence="4" id="KW-0732">Signal</keyword>
<proteinExistence type="inferred from homology"/>
<dbReference type="GO" id="GO:0016139">
    <property type="term" value="P:glycoside catabolic process"/>
    <property type="evidence" value="ECO:0007669"/>
    <property type="project" value="TreeGrafter"/>
</dbReference>
<dbReference type="GO" id="GO:0004560">
    <property type="term" value="F:alpha-L-fucosidase activity"/>
    <property type="evidence" value="ECO:0007669"/>
    <property type="project" value="InterPro"/>
</dbReference>
<feature type="site" description="May be important for catalysis" evidence="7">
    <location>
        <position position="239"/>
    </location>
</feature>
<keyword evidence="10" id="KW-1185">Reference proteome</keyword>
<evidence type="ECO:0000313" key="9">
    <source>
        <dbReference type="EMBL" id="MBC8578157.1"/>
    </source>
</evidence>
<dbReference type="PANTHER" id="PTHR10030:SF37">
    <property type="entry name" value="ALPHA-L-FUCOSIDASE-RELATED"/>
    <property type="match status" value="1"/>
</dbReference>
<dbReference type="GO" id="GO:0005764">
    <property type="term" value="C:lysosome"/>
    <property type="evidence" value="ECO:0007669"/>
    <property type="project" value="TreeGrafter"/>
</dbReference>
<evidence type="ECO:0000256" key="5">
    <source>
        <dbReference type="ARBA" id="ARBA00022801"/>
    </source>
</evidence>
<comment type="function">
    <text evidence="1">Alpha-L-fucosidase is responsible for hydrolyzing the alpha-1,6-linked fucose joined to the reducing-end N-acetylglucosamine of the carbohydrate moieties of glycoproteins.</text>
</comment>
<dbReference type="Proteomes" id="UP000655830">
    <property type="component" value="Unassembled WGS sequence"/>
</dbReference>
<dbReference type="InterPro" id="IPR000933">
    <property type="entry name" value="Glyco_hydro_29"/>
</dbReference>
<dbReference type="EC" id="3.2.1.51" evidence="3"/>
<dbReference type="PRINTS" id="PR00741">
    <property type="entry name" value="GLHYDRLASE29"/>
</dbReference>
<evidence type="ECO:0000256" key="2">
    <source>
        <dbReference type="ARBA" id="ARBA00007951"/>
    </source>
</evidence>
<dbReference type="Pfam" id="PF01120">
    <property type="entry name" value="Alpha_L_fucos"/>
    <property type="match status" value="1"/>
</dbReference>
<evidence type="ECO:0000313" key="10">
    <source>
        <dbReference type="Proteomes" id="UP000655830"/>
    </source>
</evidence>